<reference evidence="1 2" key="1">
    <citation type="submission" date="2019-02" db="EMBL/GenBank/DDBJ databases">
        <title>Deep-cultivation of Planctomycetes and their phenomic and genomic characterization uncovers novel biology.</title>
        <authorList>
            <person name="Wiegand S."/>
            <person name="Jogler M."/>
            <person name="Boedeker C."/>
            <person name="Pinto D."/>
            <person name="Vollmers J."/>
            <person name="Rivas-Marin E."/>
            <person name="Kohn T."/>
            <person name="Peeters S.H."/>
            <person name="Heuer A."/>
            <person name="Rast P."/>
            <person name="Oberbeckmann S."/>
            <person name="Bunk B."/>
            <person name="Jeske O."/>
            <person name="Meyerdierks A."/>
            <person name="Storesund J.E."/>
            <person name="Kallscheuer N."/>
            <person name="Luecker S."/>
            <person name="Lage O.M."/>
            <person name="Pohl T."/>
            <person name="Merkel B.J."/>
            <person name="Hornburger P."/>
            <person name="Mueller R.-W."/>
            <person name="Bruemmer F."/>
            <person name="Labrenz M."/>
            <person name="Spormann A.M."/>
            <person name="Op den Camp H."/>
            <person name="Overmann J."/>
            <person name="Amann R."/>
            <person name="Jetten M.S.M."/>
            <person name="Mascher T."/>
            <person name="Medema M.H."/>
            <person name="Devos D.P."/>
            <person name="Kaster A.-K."/>
            <person name="Ovreas L."/>
            <person name="Rohde M."/>
            <person name="Galperin M.Y."/>
            <person name="Jogler C."/>
        </authorList>
    </citation>
    <scope>NUCLEOTIDE SEQUENCE [LARGE SCALE GENOMIC DNA]</scope>
    <source>
        <strain evidence="1 2">Pla175</strain>
    </source>
</reference>
<dbReference type="OrthoDB" id="274502at2"/>
<sequence>MIVSSGSSGAGEKRWYQKAPTRGAEIITKRFADIAPNTNLRFDSGFGQPSAPRVLRPSKLDSEFIDFTLLFDVTSWEFLADATTSAQSQILGAIVALAAITSEEISALKQRCKKLDIPLVSVGIDDAPTPEPLADFHPDAHQHLPQDIFWDSSNDYGPVGNDTGADVLGLYRAWLVNHDANTRASFFHDLLAQWQLDVVQDITAEELEVRLRDSEYELLTWDDAIIGWAVSQIACDGSIDSEVRRLAEVAVARQSDSTVVEYRGWTSSADRVAALKVVSEAVRLAPHA</sequence>
<dbReference type="Proteomes" id="UP000317429">
    <property type="component" value="Chromosome"/>
</dbReference>
<organism evidence="1 2">
    <name type="scientific">Pirellulimonas nuda</name>
    <dbReference type="NCBI Taxonomy" id="2528009"/>
    <lineage>
        <taxon>Bacteria</taxon>
        <taxon>Pseudomonadati</taxon>
        <taxon>Planctomycetota</taxon>
        <taxon>Planctomycetia</taxon>
        <taxon>Pirellulales</taxon>
        <taxon>Lacipirellulaceae</taxon>
        <taxon>Pirellulimonas</taxon>
    </lineage>
</organism>
<dbReference type="AlphaFoldDB" id="A0A518DC82"/>
<dbReference type="RefSeq" id="WP_145284774.1">
    <property type="nucleotide sequence ID" value="NZ_CP036291.1"/>
</dbReference>
<dbReference type="KEGG" id="pnd:Pla175_24220"/>
<name>A0A518DC82_9BACT</name>
<keyword evidence="2" id="KW-1185">Reference proteome</keyword>
<evidence type="ECO:0000313" key="1">
    <source>
        <dbReference type="EMBL" id="QDU89036.1"/>
    </source>
</evidence>
<gene>
    <name evidence="1" type="ORF">Pla175_24220</name>
</gene>
<accession>A0A518DC82</accession>
<dbReference type="EMBL" id="CP036291">
    <property type="protein sequence ID" value="QDU89036.1"/>
    <property type="molecule type" value="Genomic_DNA"/>
</dbReference>
<protein>
    <submittedName>
        <fullName evidence="1">Uncharacterized protein</fullName>
    </submittedName>
</protein>
<evidence type="ECO:0000313" key="2">
    <source>
        <dbReference type="Proteomes" id="UP000317429"/>
    </source>
</evidence>
<proteinExistence type="predicted"/>